<gene>
    <name evidence="1" type="ORF">SAMN05444340_11333</name>
</gene>
<protein>
    <submittedName>
        <fullName evidence="1">Uncharacterized protein</fullName>
    </submittedName>
</protein>
<organism evidence="1 2">
    <name type="scientific">Citreimonas salinaria</name>
    <dbReference type="NCBI Taxonomy" id="321339"/>
    <lineage>
        <taxon>Bacteria</taxon>
        <taxon>Pseudomonadati</taxon>
        <taxon>Pseudomonadota</taxon>
        <taxon>Alphaproteobacteria</taxon>
        <taxon>Rhodobacterales</taxon>
        <taxon>Roseobacteraceae</taxon>
        <taxon>Citreimonas</taxon>
    </lineage>
</organism>
<sequence>MTKLSALARAAAVCGARAQEEPGARLLMALNAADTEGAATKMSLVVINGHDGDASS</sequence>
<dbReference type="STRING" id="321339.SAMN05444340_11333"/>
<dbReference type="AlphaFoldDB" id="A0A1H3LIX5"/>
<dbReference type="RefSeq" id="WP_177177924.1">
    <property type="nucleotide sequence ID" value="NZ_FNPF01000013.1"/>
</dbReference>
<keyword evidence="2" id="KW-1185">Reference proteome</keyword>
<evidence type="ECO:0000313" key="1">
    <source>
        <dbReference type="EMBL" id="SDY64240.1"/>
    </source>
</evidence>
<evidence type="ECO:0000313" key="2">
    <source>
        <dbReference type="Proteomes" id="UP000199286"/>
    </source>
</evidence>
<accession>A0A1H3LIX5</accession>
<dbReference type="EMBL" id="FNPF01000013">
    <property type="protein sequence ID" value="SDY64240.1"/>
    <property type="molecule type" value="Genomic_DNA"/>
</dbReference>
<proteinExistence type="predicted"/>
<reference evidence="1 2" key="1">
    <citation type="submission" date="2016-10" db="EMBL/GenBank/DDBJ databases">
        <authorList>
            <person name="de Groot N.N."/>
        </authorList>
    </citation>
    <scope>NUCLEOTIDE SEQUENCE [LARGE SCALE GENOMIC DNA]</scope>
    <source>
        <strain evidence="1 2">DSM 26880</strain>
    </source>
</reference>
<name>A0A1H3LIX5_9RHOB</name>
<dbReference type="Proteomes" id="UP000199286">
    <property type="component" value="Unassembled WGS sequence"/>
</dbReference>